<gene>
    <name evidence="1" type="ORF">SAMN02745941_00939</name>
</gene>
<accession>A0A1M5W5K5</accession>
<organism evidence="1 2">
    <name type="scientific">Clostridium intestinale DSM 6191</name>
    <dbReference type="NCBI Taxonomy" id="1121320"/>
    <lineage>
        <taxon>Bacteria</taxon>
        <taxon>Bacillati</taxon>
        <taxon>Bacillota</taxon>
        <taxon>Clostridia</taxon>
        <taxon>Eubacteriales</taxon>
        <taxon>Clostridiaceae</taxon>
        <taxon>Clostridium</taxon>
    </lineage>
</organism>
<evidence type="ECO:0000313" key="2">
    <source>
        <dbReference type="Proteomes" id="UP000184241"/>
    </source>
</evidence>
<name>A0A1M5W5K5_9CLOT</name>
<dbReference type="AlphaFoldDB" id="A0A1M5W5K5"/>
<sequence>MGEVDKRNKLDEEPFSYKVSKDNKVFIYWGGKLVTILKEKESSKFLVRIENTDVKSGQLIMAKATGNFKHGNEKK</sequence>
<dbReference type="EMBL" id="FQXU01000004">
    <property type="protein sequence ID" value="SHH82767.1"/>
    <property type="molecule type" value="Genomic_DNA"/>
</dbReference>
<proteinExistence type="predicted"/>
<protein>
    <submittedName>
        <fullName evidence="1">Uncharacterized protein</fullName>
    </submittedName>
</protein>
<reference evidence="1 2" key="1">
    <citation type="submission" date="2016-11" db="EMBL/GenBank/DDBJ databases">
        <authorList>
            <person name="Jaros S."/>
            <person name="Januszkiewicz K."/>
            <person name="Wedrychowicz H."/>
        </authorList>
    </citation>
    <scope>NUCLEOTIDE SEQUENCE [LARGE SCALE GENOMIC DNA]</scope>
    <source>
        <strain evidence="1 2">DSM 6191</strain>
    </source>
</reference>
<dbReference type="Proteomes" id="UP000184241">
    <property type="component" value="Unassembled WGS sequence"/>
</dbReference>
<evidence type="ECO:0000313" key="1">
    <source>
        <dbReference type="EMBL" id="SHH82767.1"/>
    </source>
</evidence>